<name>W4L2Q6_9BACT</name>
<protein>
    <recommendedName>
        <fullName evidence="1">KTSC domain-containing protein</fullName>
    </recommendedName>
</protein>
<dbReference type="Proteomes" id="UP000019140">
    <property type="component" value="Unassembled WGS sequence"/>
</dbReference>
<evidence type="ECO:0000259" key="1">
    <source>
        <dbReference type="Pfam" id="PF13619"/>
    </source>
</evidence>
<dbReference type="Pfam" id="PF13619">
    <property type="entry name" value="KTSC"/>
    <property type="match status" value="1"/>
</dbReference>
<dbReference type="AlphaFoldDB" id="W4L2Q6"/>
<comment type="caution">
    <text evidence="2">The sequence shown here is derived from an EMBL/GenBank/DDBJ whole genome shotgun (WGS) entry which is preliminary data.</text>
</comment>
<dbReference type="HOGENOM" id="CLU_3073029_0_0_7"/>
<gene>
    <name evidence="2" type="ORF">ETSY2_53615</name>
</gene>
<dbReference type="InterPro" id="IPR025309">
    <property type="entry name" value="KTSC_dom"/>
</dbReference>
<feature type="non-terminal residue" evidence="2">
    <location>
        <position position="1"/>
    </location>
</feature>
<proteinExistence type="predicted"/>
<feature type="domain" description="KTSC" evidence="1">
    <location>
        <begin position="3"/>
        <end position="42"/>
    </location>
</feature>
<organism evidence="2 3">
    <name type="scientific">Candidatus Entotheonella gemina</name>
    <dbReference type="NCBI Taxonomy" id="1429439"/>
    <lineage>
        <taxon>Bacteria</taxon>
        <taxon>Pseudomonadati</taxon>
        <taxon>Nitrospinota/Tectimicrobiota group</taxon>
        <taxon>Candidatus Tectimicrobiota</taxon>
        <taxon>Candidatus Entotheonellia</taxon>
        <taxon>Candidatus Entotheonellales</taxon>
        <taxon>Candidatus Entotheonellaceae</taxon>
        <taxon>Candidatus Entotheonella</taxon>
    </lineage>
</organism>
<dbReference type="EMBL" id="AZHX01002939">
    <property type="protein sequence ID" value="ETW92363.1"/>
    <property type="molecule type" value="Genomic_DNA"/>
</dbReference>
<keyword evidence="3" id="KW-1185">Reference proteome</keyword>
<accession>W4L2Q6</accession>
<sequence>NLVLFNSGRTYCYEEVPPDVYEALMALDSKGRFMHSEIIDVYPDHPVSRRRRR</sequence>
<evidence type="ECO:0000313" key="2">
    <source>
        <dbReference type="EMBL" id="ETW92363.1"/>
    </source>
</evidence>
<evidence type="ECO:0000313" key="3">
    <source>
        <dbReference type="Proteomes" id="UP000019140"/>
    </source>
</evidence>
<reference evidence="2 3" key="1">
    <citation type="journal article" date="2014" name="Nature">
        <title>An environmental bacterial taxon with a large and distinct metabolic repertoire.</title>
        <authorList>
            <person name="Wilson M.C."/>
            <person name="Mori T."/>
            <person name="Ruckert C."/>
            <person name="Uria A.R."/>
            <person name="Helf M.J."/>
            <person name="Takada K."/>
            <person name="Gernert C."/>
            <person name="Steffens U.A."/>
            <person name="Heycke N."/>
            <person name="Schmitt S."/>
            <person name="Rinke C."/>
            <person name="Helfrich E.J."/>
            <person name="Brachmann A.O."/>
            <person name="Gurgui C."/>
            <person name="Wakimoto T."/>
            <person name="Kracht M."/>
            <person name="Crusemann M."/>
            <person name="Hentschel U."/>
            <person name="Abe I."/>
            <person name="Matsunaga S."/>
            <person name="Kalinowski J."/>
            <person name="Takeyama H."/>
            <person name="Piel J."/>
        </authorList>
    </citation>
    <scope>NUCLEOTIDE SEQUENCE [LARGE SCALE GENOMIC DNA]</scope>
    <source>
        <strain evidence="3">TSY2</strain>
    </source>
</reference>